<keyword evidence="4" id="KW-0932">Cytokinin signaling pathway</keyword>
<keyword evidence="16" id="KW-1185">Reference proteome</keyword>
<keyword evidence="9" id="KW-0804">Transcription</keyword>
<feature type="domain" description="HTH myb-type" evidence="14">
    <location>
        <begin position="223"/>
        <end position="282"/>
    </location>
</feature>
<dbReference type="InterPro" id="IPR017930">
    <property type="entry name" value="Myb_dom"/>
</dbReference>
<dbReference type="PROSITE" id="PS50110">
    <property type="entry name" value="RESPONSE_REGULATORY"/>
    <property type="match status" value="1"/>
</dbReference>
<dbReference type="Pfam" id="PF00072">
    <property type="entry name" value="Response_reg"/>
    <property type="match status" value="1"/>
</dbReference>
<evidence type="ECO:0000256" key="11">
    <source>
        <dbReference type="PROSITE-ProRule" id="PRU00169"/>
    </source>
</evidence>
<evidence type="ECO:0000256" key="6">
    <source>
        <dbReference type="ARBA" id="ARBA00023015"/>
    </source>
</evidence>
<evidence type="ECO:0000256" key="12">
    <source>
        <dbReference type="SAM" id="MobiDB-lite"/>
    </source>
</evidence>
<dbReference type="GO" id="GO:0000160">
    <property type="term" value="P:phosphorelay signal transduction system"/>
    <property type="evidence" value="ECO:0007669"/>
    <property type="project" value="UniProtKB-KW"/>
</dbReference>
<dbReference type="PROSITE" id="PS51294">
    <property type="entry name" value="HTH_MYB"/>
    <property type="match status" value="1"/>
</dbReference>
<accession>A0ABD3JUH4</accession>
<evidence type="ECO:0000259" key="13">
    <source>
        <dbReference type="PROSITE" id="PS50110"/>
    </source>
</evidence>
<comment type="caution">
    <text evidence="15">The sequence shown here is derived from an EMBL/GenBank/DDBJ whole genome shotgun (WGS) entry which is preliminary data.</text>
</comment>
<keyword evidence="5" id="KW-0902">Two-component regulatory system</keyword>
<dbReference type="InterPro" id="IPR001005">
    <property type="entry name" value="SANT/Myb"/>
</dbReference>
<proteinExistence type="inferred from homology"/>
<keyword evidence="7" id="KW-0238">DNA-binding</keyword>
<evidence type="ECO:0000256" key="9">
    <source>
        <dbReference type="ARBA" id="ARBA00023163"/>
    </source>
</evidence>
<dbReference type="InterPro" id="IPR001789">
    <property type="entry name" value="Sig_transdc_resp-reg_receiver"/>
</dbReference>
<evidence type="ECO:0000259" key="14">
    <source>
        <dbReference type="PROSITE" id="PS51294"/>
    </source>
</evidence>
<keyword evidence="3 11" id="KW-0597">Phosphoprotein</keyword>
<dbReference type="InterPro" id="IPR006447">
    <property type="entry name" value="Myb_dom_plants"/>
</dbReference>
<comment type="subcellular location">
    <subcellularLocation>
        <location evidence="1">Nucleus</location>
    </subcellularLocation>
</comment>
<reference evidence="15 16" key="1">
    <citation type="submission" date="2024-11" db="EMBL/GenBank/DDBJ databases">
        <title>Chromosome-level genome assembly of Eucalyptus globulus Labill. provides insights into its genome evolution.</title>
        <authorList>
            <person name="Li X."/>
        </authorList>
    </citation>
    <scope>NUCLEOTIDE SEQUENCE [LARGE SCALE GENOMIC DNA]</scope>
    <source>
        <strain evidence="15">CL2024</strain>
        <tissue evidence="15">Fresh tender leaves</tissue>
    </source>
</reference>
<dbReference type="Gene3D" id="3.40.50.2300">
    <property type="match status" value="1"/>
</dbReference>
<dbReference type="CDD" id="cd17584">
    <property type="entry name" value="REC_typeB_ARR-like"/>
    <property type="match status" value="1"/>
</dbReference>
<dbReference type="GO" id="GO:0009736">
    <property type="term" value="P:cytokinin-activated signaling pathway"/>
    <property type="evidence" value="ECO:0007669"/>
    <property type="project" value="UniProtKB-KW"/>
</dbReference>
<comment type="similarity">
    <text evidence="2">Belongs to the ARR family. Type-B subfamily.</text>
</comment>
<dbReference type="GO" id="GO:0005634">
    <property type="term" value="C:nucleus"/>
    <property type="evidence" value="ECO:0007669"/>
    <property type="project" value="UniProtKB-SubCell"/>
</dbReference>
<evidence type="ECO:0000313" key="16">
    <source>
        <dbReference type="Proteomes" id="UP001634007"/>
    </source>
</evidence>
<evidence type="ECO:0000256" key="1">
    <source>
        <dbReference type="ARBA" id="ARBA00004123"/>
    </source>
</evidence>
<evidence type="ECO:0000256" key="3">
    <source>
        <dbReference type="ARBA" id="ARBA00022553"/>
    </source>
</evidence>
<feature type="domain" description="Response regulatory" evidence="13">
    <location>
        <begin position="42"/>
        <end position="157"/>
    </location>
</feature>
<feature type="modified residue" description="4-aspartylphosphate" evidence="11">
    <location>
        <position position="93"/>
    </location>
</feature>
<dbReference type="SMART" id="SM00448">
    <property type="entry name" value="REC"/>
    <property type="match status" value="1"/>
</dbReference>
<dbReference type="NCBIfam" id="TIGR01557">
    <property type="entry name" value="myb_SHAQKYF"/>
    <property type="match status" value="1"/>
</dbReference>
<evidence type="ECO:0000256" key="8">
    <source>
        <dbReference type="ARBA" id="ARBA00023159"/>
    </source>
</evidence>
<evidence type="ECO:0008006" key="17">
    <source>
        <dbReference type="Google" id="ProtNLM"/>
    </source>
</evidence>
<name>A0ABD3JUH4_EUCGL</name>
<keyword evidence="10" id="KW-0539">Nucleus</keyword>
<feature type="compositionally biased region" description="Acidic residues" evidence="12">
    <location>
        <begin position="210"/>
        <end position="220"/>
    </location>
</feature>
<evidence type="ECO:0000313" key="15">
    <source>
        <dbReference type="EMBL" id="KAL3731290.1"/>
    </source>
</evidence>
<evidence type="ECO:0000256" key="7">
    <source>
        <dbReference type="ARBA" id="ARBA00023125"/>
    </source>
</evidence>
<dbReference type="GO" id="GO:0003677">
    <property type="term" value="F:DNA binding"/>
    <property type="evidence" value="ECO:0007669"/>
    <property type="project" value="UniProtKB-KW"/>
</dbReference>
<dbReference type="SUPFAM" id="SSF52172">
    <property type="entry name" value="CheY-like"/>
    <property type="match status" value="1"/>
</dbReference>
<dbReference type="SUPFAM" id="SSF46689">
    <property type="entry name" value="Homeodomain-like"/>
    <property type="match status" value="1"/>
</dbReference>
<keyword evidence="6" id="KW-0805">Transcription regulation</keyword>
<dbReference type="InterPro" id="IPR009057">
    <property type="entry name" value="Homeodomain-like_sf"/>
</dbReference>
<dbReference type="FunFam" id="3.40.50.2300:FF:000408">
    <property type="entry name" value="Two-component response regulator"/>
    <property type="match status" value="1"/>
</dbReference>
<organism evidence="15 16">
    <name type="scientific">Eucalyptus globulus</name>
    <name type="common">Tasmanian blue gum</name>
    <dbReference type="NCBI Taxonomy" id="34317"/>
    <lineage>
        <taxon>Eukaryota</taxon>
        <taxon>Viridiplantae</taxon>
        <taxon>Streptophyta</taxon>
        <taxon>Embryophyta</taxon>
        <taxon>Tracheophyta</taxon>
        <taxon>Spermatophyta</taxon>
        <taxon>Magnoliopsida</taxon>
        <taxon>eudicotyledons</taxon>
        <taxon>Gunneridae</taxon>
        <taxon>Pentapetalae</taxon>
        <taxon>rosids</taxon>
        <taxon>malvids</taxon>
        <taxon>Myrtales</taxon>
        <taxon>Myrtaceae</taxon>
        <taxon>Myrtoideae</taxon>
        <taxon>Eucalypteae</taxon>
        <taxon>Eucalyptus</taxon>
    </lineage>
</organism>
<evidence type="ECO:0000256" key="5">
    <source>
        <dbReference type="ARBA" id="ARBA00023012"/>
    </source>
</evidence>
<evidence type="ECO:0000256" key="10">
    <source>
        <dbReference type="ARBA" id="ARBA00023242"/>
    </source>
</evidence>
<dbReference type="PANTHER" id="PTHR43874">
    <property type="entry name" value="TWO-COMPONENT RESPONSE REGULATOR"/>
    <property type="match status" value="1"/>
</dbReference>
<dbReference type="PANTHER" id="PTHR43874:SF123">
    <property type="entry name" value="TWO-COMPONENT RESPONSE REGULATOR ARR14"/>
    <property type="match status" value="1"/>
</dbReference>
<feature type="region of interest" description="Disordered" evidence="12">
    <location>
        <begin position="167"/>
        <end position="225"/>
    </location>
</feature>
<dbReference type="Proteomes" id="UP001634007">
    <property type="component" value="Unassembled WGS sequence"/>
</dbReference>
<dbReference type="Gene3D" id="1.10.10.60">
    <property type="entry name" value="Homeodomain-like"/>
    <property type="match status" value="1"/>
</dbReference>
<dbReference type="FunFam" id="1.10.10.60:FF:000007">
    <property type="entry name" value="Two-component response regulator"/>
    <property type="match status" value="1"/>
</dbReference>
<dbReference type="Pfam" id="PF00249">
    <property type="entry name" value="Myb_DNA-binding"/>
    <property type="match status" value="1"/>
</dbReference>
<dbReference type="AlphaFoldDB" id="A0ABD3JUH4"/>
<keyword evidence="8" id="KW-0010">Activator</keyword>
<feature type="region of interest" description="Disordered" evidence="12">
    <location>
        <begin position="7"/>
        <end position="28"/>
    </location>
</feature>
<protein>
    <recommendedName>
        <fullName evidence="17">Two-component response regulator</fullName>
    </recommendedName>
</protein>
<dbReference type="InterPro" id="IPR011006">
    <property type="entry name" value="CheY-like_superfamily"/>
</dbReference>
<evidence type="ECO:0000256" key="4">
    <source>
        <dbReference type="ARBA" id="ARBA00022864"/>
    </source>
</evidence>
<dbReference type="InterPro" id="IPR045279">
    <property type="entry name" value="ARR-like"/>
</dbReference>
<sequence>MDALQRAVQPPGAAGYGPHASGRGGGGGGDLAVPDQFPVGLRVLVVDDDLICLKVLEQMLRRCAYNVTTCAQATVALNLLREKKGCFDIVLSDVHMPDMDGYKLLEHVGLEMDLPVIMMSGDGSTNAVMRGIRHGACDYLIKPIRPEELQNIWQHVVRKKWNGNKEIEHSGSLEDNDRYKRGSDDADGSAVNEGGEGLLKNQKKRSIAKEEDEPELDSDDPTTSKKPRVVWSVELHQQFVSAVNQLGIDKAVPKRILELMNVPGLTRENVASHLQKFRLYLKRLSGVAQQQGGISSSFCGTVESNIKLGPLGRYDIQALAASGQISPQALAALQSELLGRPTSNLVLPSFDQPTLLQASLQGSKCLPVEHGVAFGQPLIKCPSNVSKQYQQSILSSQDAPSGFGPWQATSLSTVGNNNIVAGSNIQSNNTLMDIFQRQQQYQQKQQLQQQQQQQQQQQLPQQPLLEPSRLINVQPSCLVVPHSSAGFQAAGSPTSVNQSSTYNRSAVIDYSLPSYQGNTALNTGLASDKDLKTSGVLGGYSVQGSISPTLSSSSANADSSNCCPLRNPSAKYNIIGQAPGVVSDFSNIQGSYDAKSGEAIDQGLLKNLGFVSKGLSTPSLFTVDEFGPPLKQIYSGKVHLESSAGRVKQEPSFDFVDAKVSIPVLEQLSSNDLMSVFTE</sequence>
<gene>
    <name evidence="15" type="ORF">ACJRO7_028203</name>
</gene>
<dbReference type="EMBL" id="JBJKBG010000007">
    <property type="protein sequence ID" value="KAL3731290.1"/>
    <property type="molecule type" value="Genomic_DNA"/>
</dbReference>
<feature type="compositionally biased region" description="Basic and acidic residues" evidence="12">
    <location>
        <begin position="167"/>
        <end position="184"/>
    </location>
</feature>
<evidence type="ECO:0000256" key="2">
    <source>
        <dbReference type="ARBA" id="ARBA00006015"/>
    </source>
</evidence>